<evidence type="ECO:0000256" key="1">
    <source>
        <dbReference type="ARBA" id="ARBA00004175"/>
    </source>
</evidence>
<gene>
    <name evidence="9" type="ORF">BIW11_03332</name>
</gene>
<keyword evidence="3" id="KW-1052">Target cell membrane</keyword>
<keyword evidence="5" id="KW-0528">Neurotoxin</keyword>
<keyword evidence="2" id="KW-0268">Exocytosis</keyword>
<evidence type="ECO:0000313" key="9">
    <source>
        <dbReference type="EMBL" id="OQR74941.1"/>
    </source>
</evidence>
<sequence length="161" mass="17491">MTLILRCIHQLVAQGDLPKEPFAECRVDLRDSEGLTPLMWASFHGQILAVRRLLFQGAAVNARTPLGQSALLFAAYRGHSAVVRELLAHGADVNQSDSDACTALMYAAAGDHKETCRDLLTAGGSLACINEFMDSAYDLAIAFDSQHALEVFDNHLMGLFN</sequence>
<comment type="subcellular location">
    <subcellularLocation>
        <location evidence="1">Target cell membrane</location>
    </subcellularLocation>
</comment>
<evidence type="ECO:0000256" key="7">
    <source>
        <dbReference type="ARBA" id="ARBA00023298"/>
    </source>
</evidence>
<dbReference type="InterPro" id="IPR036770">
    <property type="entry name" value="Ankyrin_rpt-contain_sf"/>
</dbReference>
<keyword evidence="6 8" id="KW-0040">ANK repeat</keyword>
<dbReference type="PANTHER" id="PTHR24171">
    <property type="entry name" value="ANKYRIN REPEAT DOMAIN-CONTAINING PROTEIN 39-RELATED"/>
    <property type="match status" value="1"/>
</dbReference>
<keyword evidence="5" id="KW-0638">Presynaptic neurotoxin</keyword>
<dbReference type="GO" id="GO:0006887">
    <property type="term" value="P:exocytosis"/>
    <property type="evidence" value="ECO:0007669"/>
    <property type="project" value="UniProtKB-KW"/>
</dbReference>
<evidence type="ECO:0000256" key="8">
    <source>
        <dbReference type="PROSITE-ProRule" id="PRU00023"/>
    </source>
</evidence>
<keyword evidence="7" id="KW-0472">Membrane</keyword>
<keyword evidence="5" id="KW-0800">Toxin</keyword>
<keyword evidence="7" id="KW-1053">Target membrane</keyword>
<name>A0A1V9XNA9_9ACAR</name>
<dbReference type="InterPro" id="IPR002110">
    <property type="entry name" value="Ankyrin_rpt"/>
</dbReference>
<keyword evidence="10" id="KW-1185">Reference proteome</keyword>
<evidence type="ECO:0000256" key="4">
    <source>
        <dbReference type="ARBA" id="ARBA00022737"/>
    </source>
</evidence>
<evidence type="ECO:0000256" key="6">
    <source>
        <dbReference type="ARBA" id="ARBA00023043"/>
    </source>
</evidence>
<protein>
    <submittedName>
        <fullName evidence="9">Ankyrin repeat family A protein 2-like</fullName>
    </submittedName>
</protein>
<dbReference type="SMART" id="SM00248">
    <property type="entry name" value="ANK"/>
    <property type="match status" value="3"/>
</dbReference>
<dbReference type="Pfam" id="PF12796">
    <property type="entry name" value="Ank_2"/>
    <property type="match status" value="1"/>
</dbReference>
<evidence type="ECO:0000256" key="5">
    <source>
        <dbReference type="ARBA" id="ARBA00023028"/>
    </source>
</evidence>
<organism evidence="9 10">
    <name type="scientific">Tropilaelaps mercedesae</name>
    <dbReference type="NCBI Taxonomy" id="418985"/>
    <lineage>
        <taxon>Eukaryota</taxon>
        <taxon>Metazoa</taxon>
        <taxon>Ecdysozoa</taxon>
        <taxon>Arthropoda</taxon>
        <taxon>Chelicerata</taxon>
        <taxon>Arachnida</taxon>
        <taxon>Acari</taxon>
        <taxon>Parasitiformes</taxon>
        <taxon>Mesostigmata</taxon>
        <taxon>Gamasina</taxon>
        <taxon>Dermanyssoidea</taxon>
        <taxon>Laelapidae</taxon>
        <taxon>Tropilaelaps</taxon>
    </lineage>
</organism>
<comment type="caution">
    <text evidence="9">The sequence shown here is derived from an EMBL/GenBank/DDBJ whole genome shotgun (WGS) entry which is preliminary data.</text>
</comment>
<dbReference type="OrthoDB" id="10251692at2759"/>
<feature type="repeat" description="ANK" evidence="8">
    <location>
        <begin position="33"/>
        <end position="65"/>
    </location>
</feature>
<proteinExistence type="predicted"/>
<dbReference type="GO" id="GO:0044218">
    <property type="term" value="C:other organism cell membrane"/>
    <property type="evidence" value="ECO:0007669"/>
    <property type="project" value="UniProtKB-KW"/>
</dbReference>
<keyword evidence="4" id="KW-0677">Repeat</keyword>
<evidence type="ECO:0000256" key="3">
    <source>
        <dbReference type="ARBA" id="ARBA00022537"/>
    </source>
</evidence>
<dbReference type="GO" id="GO:0044231">
    <property type="term" value="C:host cell presynaptic membrane"/>
    <property type="evidence" value="ECO:0007669"/>
    <property type="project" value="UniProtKB-KW"/>
</dbReference>
<dbReference type="PROSITE" id="PS50088">
    <property type="entry name" value="ANK_REPEAT"/>
    <property type="match status" value="2"/>
</dbReference>
<dbReference type="AlphaFoldDB" id="A0A1V9XNA9"/>
<dbReference type="Proteomes" id="UP000192247">
    <property type="component" value="Unassembled WGS sequence"/>
</dbReference>
<feature type="repeat" description="ANK" evidence="8">
    <location>
        <begin position="66"/>
        <end position="98"/>
    </location>
</feature>
<dbReference type="InParanoid" id="A0A1V9XNA9"/>
<dbReference type="STRING" id="418985.A0A1V9XNA9"/>
<dbReference type="SUPFAM" id="SSF48403">
    <property type="entry name" value="Ankyrin repeat"/>
    <property type="match status" value="1"/>
</dbReference>
<accession>A0A1V9XNA9</accession>
<dbReference type="EMBL" id="MNPL01007130">
    <property type="protein sequence ID" value="OQR74941.1"/>
    <property type="molecule type" value="Genomic_DNA"/>
</dbReference>
<dbReference type="PROSITE" id="PS50297">
    <property type="entry name" value="ANK_REP_REGION"/>
    <property type="match status" value="2"/>
</dbReference>
<dbReference type="Gene3D" id="1.25.40.20">
    <property type="entry name" value="Ankyrin repeat-containing domain"/>
    <property type="match status" value="1"/>
</dbReference>
<evidence type="ECO:0000313" key="10">
    <source>
        <dbReference type="Proteomes" id="UP000192247"/>
    </source>
</evidence>
<evidence type="ECO:0000256" key="2">
    <source>
        <dbReference type="ARBA" id="ARBA00022483"/>
    </source>
</evidence>
<reference evidence="9 10" key="1">
    <citation type="journal article" date="2017" name="Gigascience">
        <title>Draft genome of the honey bee ectoparasitic mite, Tropilaelaps mercedesae, is shaped by the parasitic life history.</title>
        <authorList>
            <person name="Dong X."/>
            <person name="Armstrong S.D."/>
            <person name="Xia D."/>
            <person name="Makepeace B.L."/>
            <person name="Darby A.C."/>
            <person name="Kadowaki T."/>
        </authorList>
    </citation>
    <scope>NUCLEOTIDE SEQUENCE [LARGE SCALE GENOMIC DNA]</scope>
    <source>
        <strain evidence="9">Wuxi-XJTLU</strain>
    </source>
</reference>